<accession>A0ABV8GSG4</accession>
<evidence type="ECO:0008006" key="4">
    <source>
        <dbReference type="Google" id="ProtNLM"/>
    </source>
</evidence>
<proteinExistence type="predicted"/>
<dbReference type="RefSeq" id="WP_379535467.1">
    <property type="nucleotide sequence ID" value="NZ_JBHSBI010000048.1"/>
</dbReference>
<comment type="caution">
    <text evidence="2">The sequence shown here is derived from an EMBL/GenBank/DDBJ whole genome shotgun (WGS) entry which is preliminary data.</text>
</comment>
<evidence type="ECO:0000313" key="2">
    <source>
        <dbReference type="EMBL" id="MFC4015655.1"/>
    </source>
</evidence>
<protein>
    <recommendedName>
        <fullName evidence="4">WXG100 family type VII secretion target</fullName>
    </recommendedName>
</protein>
<organism evidence="2 3">
    <name type="scientific">Nonomuraea purpurea</name>
    <dbReference type="NCBI Taxonomy" id="1849276"/>
    <lineage>
        <taxon>Bacteria</taxon>
        <taxon>Bacillati</taxon>
        <taxon>Actinomycetota</taxon>
        <taxon>Actinomycetes</taxon>
        <taxon>Streptosporangiales</taxon>
        <taxon>Streptosporangiaceae</taxon>
        <taxon>Nonomuraea</taxon>
    </lineage>
</organism>
<sequence length="298" mass="32199">MPDIQEVASGAYSVATDIRTHALGAVAVAAKAATTLPYAWPIVGFMLMAIADPDAQDRGAEQWLNPNSVITWPTANNAGSPFIGPPVQQEWHPPMAASPAARQDGSSDIAYLRSELNRLGREIGQSGDWEGRAYTSFMEKINELDGHLEALDRNRAGTGDTLKCTATGCRVLMYTFLVIAGILVTLQWFVIWSQTHPLTGQAAHIQAMRAVAQMSEKLSTWVTNHRTLMTTATLSLMGAAVLYNQFAKDLPGLQAVSASTPNLMEASAMWDPTTANIVDSPQSQFNPGQFDMGPEFGF</sequence>
<keyword evidence="3" id="KW-1185">Reference proteome</keyword>
<feature type="transmembrane region" description="Helical" evidence="1">
    <location>
        <begin position="171"/>
        <end position="191"/>
    </location>
</feature>
<evidence type="ECO:0000313" key="3">
    <source>
        <dbReference type="Proteomes" id="UP001595851"/>
    </source>
</evidence>
<gene>
    <name evidence="2" type="ORF">ACFOY2_51185</name>
</gene>
<dbReference type="EMBL" id="JBHSBI010000048">
    <property type="protein sequence ID" value="MFC4015655.1"/>
    <property type="molecule type" value="Genomic_DNA"/>
</dbReference>
<dbReference type="Proteomes" id="UP001595851">
    <property type="component" value="Unassembled WGS sequence"/>
</dbReference>
<keyword evidence="1" id="KW-0812">Transmembrane</keyword>
<keyword evidence="1" id="KW-1133">Transmembrane helix</keyword>
<name>A0ABV8GSG4_9ACTN</name>
<reference evidence="3" key="1">
    <citation type="journal article" date="2019" name="Int. J. Syst. Evol. Microbiol.">
        <title>The Global Catalogue of Microorganisms (GCM) 10K type strain sequencing project: providing services to taxonomists for standard genome sequencing and annotation.</title>
        <authorList>
            <consortium name="The Broad Institute Genomics Platform"/>
            <consortium name="The Broad Institute Genome Sequencing Center for Infectious Disease"/>
            <person name="Wu L."/>
            <person name="Ma J."/>
        </authorList>
    </citation>
    <scope>NUCLEOTIDE SEQUENCE [LARGE SCALE GENOMIC DNA]</scope>
    <source>
        <strain evidence="3">TBRC 1276</strain>
    </source>
</reference>
<keyword evidence="1" id="KW-0472">Membrane</keyword>
<evidence type="ECO:0000256" key="1">
    <source>
        <dbReference type="SAM" id="Phobius"/>
    </source>
</evidence>